<accession>A0A4Z2HL56</accession>
<dbReference type="PROSITE" id="PS50203">
    <property type="entry name" value="CALPAIN_CAT"/>
    <property type="match status" value="1"/>
</dbReference>
<dbReference type="SUPFAM" id="SSF54001">
    <property type="entry name" value="Cysteine proteinases"/>
    <property type="match status" value="1"/>
</dbReference>
<comment type="caution">
    <text evidence="3">The sequence shown here is derived from an EMBL/GenBank/DDBJ whole genome shotgun (WGS) entry which is preliminary data.</text>
</comment>
<name>A0A4Z2HL56_9TELE</name>
<sequence>MRWLISEIGIVWTLHNGTVTEQDGWKPWEHIYSLCKVVKGHVPLYNNYGKYVVRLYWMGCWRKITVDDSLPFDEENNLLLPASSCHLELWPMLLAKALIKVANTK</sequence>
<dbReference type="InterPro" id="IPR038765">
    <property type="entry name" value="Papain-like_cys_pep_sf"/>
</dbReference>
<dbReference type="OrthoDB" id="9374162at2759"/>
<organism evidence="3 4">
    <name type="scientific">Liparis tanakae</name>
    <name type="common">Tanaka's snailfish</name>
    <dbReference type="NCBI Taxonomy" id="230148"/>
    <lineage>
        <taxon>Eukaryota</taxon>
        <taxon>Metazoa</taxon>
        <taxon>Chordata</taxon>
        <taxon>Craniata</taxon>
        <taxon>Vertebrata</taxon>
        <taxon>Euteleostomi</taxon>
        <taxon>Actinopterygii</taxon>
        <taxon>Neopterygii</taxon>
        <taxon>Teleostei</taxon>
        <taxon>Neoteleostei</taxon>
        <taxon>Acanthomorphata</taxon>
        <taxon>Eupercaria</taxon>
        <taxon>Perciformes</taxon>
        <taxon>Cottioidei</taxon>
        <taxon>Cottales</taxon>
        <taxon>Liparidae</taxon>
        <taxon>Liparis</taxon>
    </lineage>
</organism>
<dbReference type="PANTHER" id="PTHR46298:SF1">
    <property type="entry name" value="ANDROGLOBIN"/>
    <property type="match status" value="1"/>
</dbReference>
<protein>
    <submittedName>
        <fullName evidence="3">Androglobin</fullName>
    </submittedName>
</protein>
<comment type="caution">
    <text evidence="1">Lacks conserved residue(s) required for the propagation of feature annotation.</text>
</comment>
<feature type="domain" description="Calpain catalytic" evidence="2">
    <location>
        <begin position="49"/>
        <end position="105"/>
    </location>
</feature>
<proteinExistence type="predicted"/>
<evidence type="ECO:0000259" key="2">
    <source>
        <dbReference type="PROSITE" id="PS50203"/>
    </source>
</evidence>
<dbReference type="InterPro" id="IPR001300">
    <property type="entry name" value="Peptidase_C2_calpain_cat"/>
</dbReference>
<gene>
    <name evidence="3" type="primary">Adgb</name>
    <name evidence="3" type="ORF">EYF80_024078</name>
</gene>
<dbReference type="EMBL" id="SRLO01000231">
    <property type="protein sequence ID" value="TNN65674.1"/>
    <property type="molecule type" value="Genomic_DNA"/>
</dbReference>
<keyword evidence="4" id="KW-1185">Reference proteome</keyword>
<dbReference type="AlphaFoldDB" id="A0A4Z2HL56"/>
<evidence type="ECO:0000313" key="3">
    <source>
        <dbReference type="EMBL" id="TNN65674.1"/>
    </source>
</evidence>
<dbReference type="PANTHER" id="PTHR46298">
    <property type="entry name" value="ANDROGLOBIN"/>
    <property type="match status" value="1"/>
</dbReference>
<dbReference type="Proteomes" id="UP000314294">
    <property type="component" value="Unassembled WGS sequence"/>
</dbReference>
<reference evidence="3 4" key="1">
    <citation type="submission" date="2019-03" db="EMBL/GenBank/DDBJ databases">
        <title>First draft genome of Liparis tanakae, snailfish: a comprehensive survey of snailfish specific genes.</title>
        <authorList>
            <person name="Kim W."/>
            <person name="Song I."/>
            <person name="Jeong J.-H."/>
            <person name="Kim D."/>
            <person name="Kim S."/>
            <person name="Ryu S."/>
            <person name="Song J.Y."/>
            <person name="Lee S.K."/>
        </authorList>
    </citation>
    <scope>NUCLEOTIDE SEQUENCE [LARGE SCALE GENOMIC DNA]</scope>
    <source>
        <tissue evidence="3">Muscle</tissue>
    </source>
</reference>
<dbReference type="InterPro" id="IPR053033">
    <property type="entry name" value="Androglobin-like"/>
</dbReference>
<dbReference type="GO" id="GO:0006508">
    <property type="term" value="P:proteolysis"/>
    <property type="evidence" value="ECO:0007669"/>
    <property type="project" value="InterPro"/>
</dbReference>
<dbReference type="Pfam" id="PF00648">
    <property type="entry name" value="Peptidase_C2"/>
    <property type="match status" value="1"/>
</dbReference>
<dbReference type="GO" id="GO:0004198">
    <property type="term" value="F:calcium-dependent cysteine-type endopeptidase activity"/>
    <property type="evidence" value="ECO:0007669"/>
    <property type="project" value="InterPro"/>
</dbReference>
<evidence type="ECO:0000256" key="1">
    <source>
        <dbReference type="PROSITE-ProRule" id="PRU00239"/>
    </source>
</evidence>
<evidence type="ECO:0000313" key="4">
    <source>
        <dbReference type="Proteomes" id="UP000314294"/>
    </source>
</evidence>